<dbReference type="CDD" id="cd14473">
    <property type="entry name" value="FERM_B-lobe"/>
    <property type="match status" value="1"/>
</dbReference>
<dbReference type="InterPro" id="IPR000299">
    <property type="entry name" value="FERM_domain"/>
</dbReference>
<evidence type="ECO:0000313" key="4">
    <source>
        <dbReference type="Proteomes" id="UP000054783"/>
    </source>
</evidence>
<dbReference type="InterPro" id="IPR001202">
    <property type="entry name" value="WW_dom"/>
</dbReference>
<feature type="domain" description="FERM" evidence="2">
    <location>
        <begin position="261"/>
        <end position="588"/>
    </location>
</feature>
<gene>
    <name evidence="3" type="primary">FRMPD4</name>
    <name evidence="3" type="ORF">T12_12389</name>
</gene>
<comment type="caution">
    <text evidence="3">The sequence shown here is derived from an EMBL/GenBank/DDBJ whole genome shotgun (WGS) entry which is preliminary data.</text>
</comment>
<dbReference type="AlphaFoldDB" id="A0A0V0ZUK4"/>
<evidence type="ECO:0000259" key="1">
    <source>
        <dbReference type="PROSITE" id="PS50020"/>
    </source>
</evidence>
<protein>
    <submittedName>
        <fullName evidence="3">FERM and PDZ domain-containing protein 4</fullName>
    </submittedName>
</protein>
<dbReference type="InterPro" id="IPR035963">
    <property type="entry name" value="FERM_2"/>
</dbReference>
<feature type="domain" description="WW" evidence="1">
    <location>
        <begin position="33"/>
        <end position="67"/>
    </location>
</feature>
<evidence type="ECO:0000313" key="3">
    <source>
        <dbReference type="EMBL" id="KRY16406.1"/>
    </source>
</evidence>
<dbReference type="PROSITE" id="PS50057">
    <property type="entry name" value="FERM_3"/>
    <property type="match status" value="1"/>
</dbReference>
<evidence type="ECO:0000259" key="2">
    <source>
        <dbReference type="PROSITE" id="PS50057"/>
    </source>
</evidence>
<dbReference type="STRING" id="990121.A0A0V0ZUK4"/>
<proteinExistence type="predicted"/>
<dbReference type="PROSITE" id="PS50020">
    <property type="entry name" value="WW_DOMAIN_2"/>
    <property type="match status" value="1"/>
</dbReference>
<dbReference type="PANTHER" id="PTHR46221:SF3">
    <property type="entry name" value="FERM AND PDZ DOMAIN-CONTAINING PROTEIN 4"/>
    <property type="match status" value="1"/>
</dbReference>
<dbReference type="InterPro" id="IPR019748">
    <property type="entry name" value="FERM_central"/>
</dbReference>
<sequence>MEHSEVKNSEKIKQDISSVPASEKLLRKVVSENGLLDEWTIRRLDETERLIYLNKSSKTASWIPPPHLWSCSLGMPYGYEIAVGEYGENYYINHLNESTTTTLHNICDQQTNSTTESKFFQMESAKVPASLLKNSLNIVEQAKYFQANSTTGGDQQIMQTNNLSEMNHDLHKSCEKNDSLPAVESETSSISEFRAIQEFTPQTSSLSLDTIERNPNRKLQSRQSILRHSNSFRTSKRVHFAQGVSIENEEPEMDQTLVLEHVIKIYLENGQSKSFRYETETKIQDMLVRLAEKLNIRLVDHFALNFEYPVGPRTTKLMTIEPEKQICQALSEVHAQQFRCLLRFSFMPVDFASLLEADKNAFLYLYNQSVSDVTSGRYVHAMRYDMCIRLAAIQILQTVSEHGKNSDSPLKIAEKQYGLAVFLPKVVLDNVQSGEIKKYLRLLIKEEKRLAVESTMFNLKKDSAAFKLYYFYLRYLNLLRQMEAFSTHRFQAYIKKVNSEVTITINQHPKFSIYGAEAAKTINYAISYHDLLSVSVADISHRSQKLVKIEFDSGDENNTTIEMILDSDDCHEFVSFLKGYKMLHTKQSLEIHFLEQNINETPSYSGVHDVLASDWNYAQPCSSRLQTVDLSNKLSDYESLITCKEYIKPRKENLPQHNDVLDKGKADVAEVHEQEINKTAELLQRTPIFNLRMSPKRLLMAKDSIRIHNRYLAKSTPLLNETRKASSAFESSPRFKHG</sequence>
<dbReference type="OrthoDB" id="5859304at2759"/>
<dbReference type="InterPro" id="IPR029071">
    <property type="entry name" value="Ubiquitin-like_domsf"/>
</dbReference>
<keyword evidence="4" id="KW-1185">Reference proteome</keyword>
<dbReference type="SUPFAM" id="SSF54236">
    <property type="entry name" value="Ubiquitin-like"/>
    <property type="match status" value="1"/>
</dbReference>
<dbReference type="InterPro" id="IPR014352">
    <property type="entry name" value="FERM/acyl-CoA-bd_prot_sf"/>
</dbReference>
<organism evidence="3 4">
    <name type="scientific">Trichinella patagoniensis</name>
    <dbReference type="NCBI Taxonomy" id="990121"/>
    <lineage>
        <taxon>Eukaryota</taxon>
        <taxon>Metazoa</taxon>
        <taxon>Ecdysozoa</taxon>
        <taxon>Nematoda</taxon>
        <taxon>Enoplea</taxon>
        <taxon>Dorylaimia</taxon>
        <taxon>Trichinellida</taxon>
        <taxon>Trichinellidae</taxon>
        <taxon>Trichinella</taxon>
    </lineage>
</organism>
<accession>A0A0V0ZUK4</accession>
<reference evidence="3 4" key="1">
    <citation type="submission" date="2015-01" db="EMBL/GenBank/DDBJ databases">
        <title>Evolution of Trichinella species and genotypes.</title>
        <authorList>
            <person name="Korhonen P.K."/>
            <person name="Edoardo P."/>
            <person name="Giuseppe L.R."/>
            <person name="Gasser R.B."/>
        </authorList>
    </citation>
    <scope>NUCLEOTIDE SEQUENCE [LARGE SCALE GENOMIC DNA]</scope>
    <source>
        <strain evidence="3">ISS2496</strain>
    </source>
</reference>
<name>A0A0V0ZUK4_9BILA</name>
<dbReference type="InterPro" id="IPR019749">
    <property type="entry name" value="Band_41_domain"/>
</dbReference>
<dbReference type="SMART" id="SM00295">
    <property type="entry name" value="B41"/>
    <property type="match status" value="1"/>
</dbReference>
<dbReference type="SUPFAM" id="SSF47031">
    <property type="entry name" value="Second domain of FERM"/>
    <property type="match status" value="1"/>
</dbReference>
<dbReference type="Proteomes" id="UP000054783">
    <property type="component" value="Unassembled WGS sequence"/>
</dbReference>
<dbReference type="Gene3D" id="1.20.80.10">
    <property type="match status" value="1"/>
</dbReference>
<dbReference type="PANTHER" id="PTHR46221">
    <property type="entry name" value="FERM AND PDZ DOMAIN-CONTAINING PROTEIN FAMILY MEMBER"/>
    <property type="match status" value="1"/>
</dbReference>
<dbReference type="EMBL" id="JYDQ01000078">
    <property type="protein sequence ID" value="KRY16406.1"/>
    <property type="molecule type" value="Genomic_DNA"/>
</dbReference>